<evidence type="ECO:0000256" key="1">
    <source>
        <dbReference type="ARBA" id="ARBA00022553"/>
    </source>
</evidence>
<feature type="compositionally biased region" description="Basic residues" evidence="3">
    <location>
        <begin position="179"/>
        <end position="188"/>
    </location>
</feature>
<proteinExistence type="inferred from homology"/>
<dbReference type="Gene3D" id="1.10.720.30">
    <property type="entry name" value="SAP domain"/>
    <property type="match status" value="1"/>
</dbReference>
<evidence type="ECO:0000256" key="3">
    <source>
        <dbReference type="SAM" id="MobiDB-lite"/>
    </source>
</evidence>
<evidence type="ECO:0000313" key="6">
    <source>
        <dbReference type="Proteomes" id="UP000011777"/>
    </source>
</evidence>
<keyword evidence="1" id="KW-0597">Phosphoprotein</keyword>
<dbReference type="HOGENOM" id="CLU_088651_0_0_1"/>
<evidence type="ECO:0000313" key="5">
    <source>
        <dbReference type="EMBL" id="EMG49323.1"/>
    </source>
</evidence>
<name>M3JB16_CANMX</name>
<feature type="compositionally biased region" description="Basic and acidic residues" evidence="3">
    <location>
        <begin position="61"/>
        <end position="70"/>
    </location>
</feature>
<gene>
    <name evidence="5" type="ORF">G210_5926</name>
</gene>
<evidence type="ECO:0000259" key="4">
    <source>
        <dbReference type="PROSITE" id="PS50800"/>
    </source>
</evidence>
<dbReference type="Pfam" id="PF18592">
    <property type="entry name" value="Tho1_MOS11_C"/>
    <property type="match status" value="1"/>
</dbReference>
<dbReference type="OMA" id="WSEKDNA"/>
<dbReference type="InterPro" id="IPR052240">
    <property type="entry name" value="SAP_domain_ribonucleoprotein"/>
</dbReference>
<organism evidence="5 6">
    <name type="scientific">Candida maltosa (strain Xu316)</name>
    <name type="common">Yeast</name>
    <dbReference type="NCBI Taxonomy" id="1245528"/>
    <lineage>
        <taxon>Eukaryota</taxon>
        <taxon>Fungi</taxon>
        <taxon>Dikarya</taxon>
        <taxon>Ascomycota</taxon>
        <taxon>Saccharomycotina</taxon>
        <taxon>Pichiomycetes</taxon>
        <taxon>Debaryomycetaceae</taxon>
        <taxon>Candida/Lodderomyces clade</taxon>
        <taxon>Candida</taxon>
    </lineage>
</organism>
<dbReference type="GO" id="GO:0005634">
    <property type="term" value="C:nucleus"/>
    <property type="evidence" value="ECO:0007669"/>
    <property type="project" value="TreeGrafter"/>
</dbReference>
<dbReference type="OrthoDB" id="445357at2759"/>
<dbReference type="GO" id="GO:0016973">
    <property type="term" value="P:poly(A)+ mRNA export from nucleus"/>
    <property type="evidence" value="ECO:0007669"/>
    <property type="project" value="TreeGrafter"/>
</dbReference>
<dbReference type="SUPFAM" id="SSF68906">
    <property type="entry name" value="SAP domain"/>
    <property type="match status" value="1"/>
</dbReference>
<dbReference type="Proteomes" id="UP000011777">
    <property type="component" value="Unassembled WGS sequence"/>
</dbReference>
<dbReference type="PANTHER" id="PTHR46551">
    <property type="entry name" value="SAP DOMAIN-CONTAINING RIBONUCLEOPROTEIN"/>
    <property type="match status" value="1"/>
</dbReference>
<dbReference type="SMART" id="SM00513">
    <property type="entry name" value="SAP"/>
    <property type="match status" value="1"/>
</dbReference>
<evidence type="ECO:0000256" key="2">
    <source>
        <dbReference type="ARBA" id="ARBA00046328"/>
    </source>
</evidence>
<sequence length="188" mass="21123">MSDYSSQTVPQLKELLKKHGLSIDGKKAELVQRLEEFDSSQQQQQQQPEQPEAEQPAAAVAEHEESKPEDANPVESTDGTTKTEDESTLTVIQPKQKEEEKKLSPEEIKKLAIEHLETKVKRAEKFGDEDAANEAKKALKRVEKFGVELGTALAREIGLVDKSLSDKKKNFRRGGGFKGKNKNRKNRK</sequence>
<dbReference type="STRING" id="1245528.M3JB16"/>
<feature type="region of interest" description="Disordered" evidence="3">
    <location>
        <begin position="164"/>
        <end position="188"/>
    </location>
</feature>
<feature type="compositionally biased region" description="Low complexity" evidence="3">
    <location>
        <begin position="41"/>
        <end position="60"/>
    </location>
</feature>
<reference evidence="5 6" key="1">
    <citation type="submission" date="2013-02" db="EMBL/GenBank/DDBJ databases">
        <title>Genome sequence of Candida maltosa Xu316, a potential industrial strain for xylitol and ethanol production.</title>
        <authorList>
            <person name="Yu J."/>
            <person name="Wang Q."/>
            <person name="Geng X."/>
            <person name="Bao W."/>
            <person name="He P."/>
            <person name="Cai J."/>
        </authorList>
    </citation>
    <scope>NUCLEOTIDE SEQUENCE [LARGE SCALE GENOMIC DNA]</scope>
    <source>
        <strain evidence="6">Xu316</strain>
    </source>
</reference>
<dbReference type="PROSITE" id="PS50800">
    <property type="entry name" value="SAP"/>
    <property type="match status" value="1"/>
</dbReference>
<accession>M3JB16</accession>
<dbReference type="Pfam" id="PF02037">
    <property type="entry name" value="SAP"/>
    <property type="match status" value="1"/>
</dbReference>
<dbReference type="InterPro" id="IPR003034">
    <property type="entry name" value="SAP_dom"/>
</dbReference>
<dbReference type="EMBL" id="AOGT01000725">
    <property type="protein sequence ID" value="EMG49323.1"/>
    <property type="molecule type" value="Genomic_DNA"/>
</dbReference>
<dbReference type="PANTHER" id="PTHR46551:SF1">
    <property type="entry name" value="SAP DOMAIN-CONTAINING RIBONUCLEOPROTEIN"/>
    <property type="match status" value="1"/>
</dbReference>
<dbReference type="AlphaFoldDB" id="M3JB16"/>
<keyword evidence="6" id="KW-1185">Reference proteome</keyword>
<dbReference type="InterPro" id="IPR040746">
    <property type="entry name" value="THO1_MOS11_C"/>
</dbReference>
<comment type="caution">
    <text evidence="5">The sequence shown here is derived from an EMBL/GenBank/DDBJ whole genome shotgun (WGS) entry which is preliminary data.</text>
</comment>
<feature type="domain" description="SAP" evidence="4">
    <location>
        <begin position="4"/>
        <end position="38"/>
    </location>
</feature>
<comment type="similarity">
    <text evidence="2">Belongs to the SAP domain-containing ribonucleoprotein family.</text>
</comment>
<dbReference type="eggNOG" id="ENOG502SARN">
    <property type="taxonomic scope" value="Eukaryota"/>
</dbReference>
<feature type="compositionally biased region" description="Basic and acidic residues" evidence="3">
    <location>
        <begin position="95"/>
        <end position="105"/>
    </location>
</feature>
<protein>
    <recommendedName>
        <fullName evidence="4">SAP domain-containing protein</fullName>
    </recommendedName>
</protein>
<feature type="region of interest" description="Disordered" evidence="3">
    <location>
        <begin position="32"/>
        <end position="105"/>
    </location>
</feature>
<dbReference type="InterPro" id="IPR036361">
    <property type="entry name" value="SAP_dom_sf"/>
</dbReference>